<proteinExistence type="predicted"/>
<dbReference type="AlphaFoldDB" id="A0A0F9DK38"/>
<organism evidence="1">
    <name type="scientific">marine sediment metagenome</name>
    <dbReference type="NCBI Taxonomy" id="412755"/>
    <lineage>
        <taxon>unclassified sequences</taxon>
        <taxon>metagenomes</taxon>
        <taxon>ecological metagenomes</taxon>
    </lineage>
</organism>
<evidence type="ECO:0000313" key="1">
    <source>
        <dbReference type="EMBL" id="KKL54201.1"/>
    </source>
</evidence>
<dbReference type="EMBL" id="LAZR01031283">
    <property type="protein sequence ID" value="KKL54201.1"/>
    <property type="molecule type" value="Genomic_DNA"/>
</dbReference>
<reference evidence="1" key="1">
    <citation type="journal article" date="2015" name="Nature">
        <title>Complex archaea that bridge the gap between prokaryotes and eukaryotes.</title>
        <authorList>
            <person name="Spang A."/>
            <person name="Saw J.H."/>
            <person name="Jorgensen S.L."/>
            <person name="Zaremba-Niedzwiedzka K."/>
            <person name="Martijn J."/>
            <person name="Lind A.E."/>
            <person name="van Eijk R."/>
            <person name="Schleper C."/>
            <person name="Guy L."/>
            <person name="Ettema T.J."/>
        </authorList>
    </citation>
    <scope>NUCLEOTIDE SEQUENCE</scope>
</reference>
<name>A0A0F9DK38_9ZZZZ</name>
<comment type="caution">
    <text evidence="1">The sequence shown here is derived from an EMBL/GenBank/DDBJ whole genome shotgun (WGS) entry which is preliminary data.</text>
</comment>
<accession>A0A0F9DK38</accession>
<gene>
    <name evidence="1" type="ORF">LCGC14_2267780</name>
</gene>
<protein>
    <submittedName>
        <fullName evidence="1">Uncharacterized protein</fullName>
    </submittedName>
</protein>
<sequence>MNEDIIQKLEQYEYELEKIITRDTPLRDPSISVIHLSKENVVEGFKHYLTILKRLQGKYTNWEYKLLNVEKSFFEILKKRRYIEKQQFVKKTERNIYKNDLKNSIMNDLIDIIQNEVYLLKEKCKHEGNPPFLVLINMHSTYPYIQTKDVISRVINEKGVYIIILYVSDIKHHRGEIESYRYGNYTVHSYFLF</sequence>